<evidence type="ECO:0000313" key="1">
    <source>
        <dbReference type="EMBL" id="TDH57891.1"/>
    </source>
</evidence>
<name>A0A4R5Q6L9_9PROT</name>
<gene>
    <name evidence="1" type="ORF">E2C06_35490</name>
</gene>
<evidence type="ECO:0000313" key="2">
    <source>
        <dbReference type="Proteomes" id="UP000295096"/>
    </source>
</evidence>
<dbReference type="AlphaFoldDB" id="A0A4R5Q6L9"/>
<dbReference type="Proteomes" id="UP000295096">
    <property type="component" value="Unassembled WGS sequence"/>
</dbReference>
<dbReference type="RefSeq" id="WP_133293244.1">
    <property type="nucleotide sequence ID" value="NZ_SMSJ01000190.1"/>
</dbReference>
<dbReference type="EMBL" id="SMSJ01000190">
    <property type="protein sequence ID" value="TDH57891.1"/>
    <property type="molecule type" value="Genomic_DNA"/>
</dbReference>
<accession>A0A4R5Q6L9</accession>
<organism evidence="1 2">
    <name type="scientific">Dankookia rubra</name>
    <dbReference type="NCBI Taxonomy" id="1442381"/>
    <lineage>
        <taxon>Bacteria</taxon>
        <taxon>Pseudomonadati</taxon>
        <taxon>Pseudomonadota</taxon>
        <taxon>Alphaproteobacteria</taxon>
        <taxon>Acetobacterales</taxon>
        <taxon>Roseomonadaceae</taxon>
        <taxon>Dankookia</taxon>
    </lineage>
</organism>
<keyword evidence="2" id="KW-1185">Reference proteome</keyword>
<sequence length="111" mass="11739">MSQVIPFRIVPPIPQADIATLSARLIQVETAETADEDLLDVLVEAEARAITALARAPAGTLAEILVKLATVVRRADDERDGPLSAGELSLLRSTMRDLQRLSAAPAAAARA</sequence>
<reference evidence="1 2" key="1">
    <citation type="journal article" date="2016" name="J. Microbiol.">
        <title>Dankookia rubra gen. nov., sp. nov., an alphaproteobacterium isolated from sediment of a shallow stream.</title>
        <authorList>
            <person name="Kim W.H."/>
            <person name="Kim D.H."/>
            <person name="Kang K."/>
            <person name="Ahn T.Y."/>
        </authorList>
    </citation>
    <scope>NUCLEOTIDE SEQUENCE [LARGE SCALE GENOMIC DNA]</scope>
    <source>
        <strain evidence="1 2">JCM30602</strain>
    </source>
</reference>
<proteinExistence type="predicted"/>
<protein>
    <submittedName>
        <fullName evidence="1">Uncharacterized protein</fullName>
    </submittedName>
</protein>
<comment type="caution">
    <text evidence="1">The sequence shown here is derived from an EMBL/GenBank/DDBJ whole genome shotgun (WGS) entry which is preliminary data.</text>
</comment>
<dbReference type="OrthoDB" id="7279129at2"/>